<evidence type="ECO:0000256" key="9">
    <source>
        <dbReference type="PIRSR" id="PIRSR614732-2"/>
    </source>
</evidence>
<keyword evidence="6 10" id="KW-0665">Pyrimidine biosynthesis</keyword>
<dbReference type="EMBL" id="CAJVPJ010000110">
    <property type="protein sequence ID" value="CAG8479496.1"/>
    <property type="molecule type" value="Genomic_DNA"/>
</dbReference>
<gene>
    <name evidence="12" type="ORF">POCULU_LOCUS1464</name>
</gene>
<evidence type="ECO:0000256" key="7">
    <source>
        <dbReference type="ARBA" id="ARBA00023239"/>
    </source>
</evidence>
<evidence type="ECO:0000256" key="5">
    <source>
        <dbReference type="ARBA" id="ARBA00022793"/>
    </source>
</evidence>
<dbReference type="FunFam" id="3.20.20.70:FF:000114">
    <property type="entry name" value="Decarboxylase,orotidine phosphate"/>
    <property type="match status" value="1"/>
</dbReference>
<feature type="binding site" evidence="9">
    <location>
        <position position="208"/>
    </location>
    <ligand>
        <name>substrate</name>
    </ligand>
</feature>
<feature type="binding site" evidence="9">
    <location>
        <position position="229"/>
    </location>
    <ligand>
        <name>substrate</name>
    </ligand>
</feature>
<dbReference type="GO" id="GO:0006207">
    <property type="term" value="P:'de novo' pyrimidine nucleobase biosynthetic process"/>
    <property type="evidence" value="ECO:0007669"/>
    <property type="project" value="InterPro"/>
</dbReference>
<accession>A0A9N8WCC0</accession>
<feature type="binding site" evidence="9">
    <location>
        <position position="228"/>
    </location>
    <ligand>
        <name>substrate</name>
    </ligand>
</feature>
<evidence type="ECO:0000259" key="11">
    <source>
        <dbReference type="SMART" id="SM00934"/>
    </source>
</evidence>
<feature type="binding site" evidence="9">
    <location>
        <position position="36"/>
    </location>
    <ligand>
        <name>substrate</name>
    </ligand>
</feature>
<dbReference type="OrthoDB" id="10263753at2759"/>
<keyword evidence="5 10" id="KW-0210">Decarboxylase</keyword>
<dbReference type="Proteomes" id="UP000789572">
    <property type="component" value="Unassembled WGS sequence"/>
</dbReference>
<evidence type="ECO:0000256" key="2">
    <source>
        <dbReference type="ARBA" id="ARBA00011018"/>
    </source>
</evidence>
<name>A0A9N8WCC0_9GLOM</name>
<evidence type="ECO:0000256" key="3">
    <source>
        <dbReference type="ARBA" id="ARBA00012321"/>
    </source>
</evidence>
<evidence type="ECO:0000256" key="10">
    <source>
        <dbReference type="RuleBase" id="RU000512"/>
    </source>
</evidence>
<keyword evidence="13" id="KW-1185">Reference proteome</keyword>
<feature type="active site" description="For OMPdecase activity" evidence="8">
    <location>
        <position position="89"/>
    </location>
</feature>
<comment type="catalytic activity">
    <reaction evidence="10">
        <text>orotidine 5'-phosphate + H(+) = UMP + CO2</text>
        <dbReference type="Rhea" id="RHEA:11596"/>
        <dbReference type="ChEBI" id="CHEBI:15378"/>
        <dbReference type="ChEBI" id="CHEBI:16526"/>
        <dbReference type="ChEBI" id="CHEBI:57538"/>
        <dbReference type="ChEBI" id="CHEBI:57865"/>
        <dbReference type="EC" id="4.1.1.23"/>
    </reaction>
</comment>
<evidence type="ECO:0000256" key="1">
    <source>
        <dbReference type="ARBA" id="ARBA00004861"/>
    </source>
</evidence>
<dbReference type="SUPFAM" id="SSF51366">
    <property type="entry name" value="Ribulose-phoshate binding barrel"/>
    <property type="match status" value="1"/>
</dbReference>
<protein>
    <recommendedName>
        <fullName evidence="4 10">Orotidine 5'-phosphate decarboxylase</fullName>
        <ecNumber evidence="3 10">4.1.1.23</ecNumber>
    </recommendedName>
</protein>
<dbReference type="GO" id="GO:0004590">
    <property type="term" value="F:orotidine-5'-phosphate decarboxylase activity"/>
    <property type="evidence" value="ECO:0007669"/>
    <property type="project" value="UniProtKB-EC"/>
</dbReference>
<dbReference type="PANTHER" id="PTHR19278">
    <property type="entry name" value="OROTATE PHOSPHORIBOSYLTRANSFERASE"/>
    <property type="match status" value="1"/>
</dbReference>
<dbReference type="CDD" id="cd04725">
    <property type="entry name" value="OMP_decarboxylase_like"/>
    <property type="match status" value="1"/>
</dbReference>
<dbReference type="NCBIfam" id="TIGR01740">
    <property type="entry name" value="pyrF"/>
    <property type="match status" value="1"/>
</dbReference>
<dbReference type="AlphaFoldDB" id="A0A9N8WCC0"/>
<feature type="domain" description="Orotidine 5'-phosphate decarboxylase" evidence="11">
    <location>
        <begin position="30"/>
        <end position="244"/>
    </location>
</feature>
<dbReference type="InterPro" id="IPR013785">
    <property type="entry name" value="Aldolase_TIM"/>
</dbReference>
<comment type="caution">
    <text evidence="12">The sequence shown here is derived from an EMBL/GenBank/DDBJ whole genome shotgun (WGS) entry which is preliminary data.</text>
</comment>
<feature type="active site" description="For OMPdecase activity" evidence="8">
    <location>
        <position position="94"/>
    </location>
</feature>
<dbReference type="GO" id="GO:0044205">
    <property type="term" value="P:'de novo' UMP biosynthetic process"/>
    <property type="evidence" value="ECO:0007669"/>
    <property type="project" value="InterPro"/>
</dbReference>
<feature type="active site" description="For OMPdecase activity" evidence="8">
    <location>
        <position position="91"/>
    </location>
</feature>
<dbReference type="InterPro" id="IPR011060">
    <property type="entry name" value="RibuloseP-bd_barrel"/>
</dbReference>
<comment type="similarity">
    <text evidence="2 10">Belongs to the OMP decarboxylase family.</text>
</comment>
<organism evidence="12 13">
    <name type="scientific">Paraglomus occultum</name>
    <dbReference type="NCBI Taxonomy" id="144539"/>
    <lineage>
        <taxon>Eukaryota</taxon>
        <taxon>Fungi</taxon>
        <taxon>Fungi incertae sedis</taxon>
        <taxon>Mucoromycota</taxon>
        <taxon>Glomeromycotina</taxon>
        <taxon>Glomeromycetes</taxon>
        <taxon>Paraglomerales</taxon>
        <taxon>Paraglomeraceae</taxon>
        <taxon>Paraglomus</taxon>
    </lineage>
</organism>
<dbReference type="PROSITE" id="PS00156">
    <property type="entry name" value="OMPDECASE"/>
    <property type="match status" value="1"/>
</dbReference>
<comment type="pathway">
    <text evidence="1 10">Pyrimidine metabolism; UMP biosynthesis via de novo pathway; UMP from orotate: step 2/2.</text>
</comment>
<dbReference type="EC" id="4.1.1.23" evidence="3 10"/>
<evidence type="ECO:0000313" key="12">
    <source>
        <dbReference type="EMBL" id="CAG8479496.1"/>
    </source>
</evidence>
<dbReference type="InterPro" id="IPR018089">
    <property type="entry name" value="OMPdecase_AS"/>
</dbReference>
<evidence type="ECO:0000256" key="8">
    <source>
        <dbReference type="PIRSR" id="PIRSR614732-1"/>
    </source>
</evidence>
<reference evidence="12" key="1">
    <citation type="submission" date="2021-06" db="EMBL/GenBank/DDBJ databases">
        <authorList>
            <person name="Kallberg Y."/>
            <person name="Tangrot J."/>
            <person name="Rosling A."/>
        </authorList>
    </citation>
    <scope>NUCLEOTIDE SEQUENCE</scope>
    <source>
        <strain evidence="12">IA702</strain>
    </source>
</reference>
<dbReference type="SMART" id="SM00934">
    <property type="entry name" value="OMPdecase"/>
    <property type="match status" value="1"/>
</dbReference>
<keyword evidence="7 10" id="KW-0456">Lyase</keyword>
<proteinExistence type="inferred from homology"/>
<dbReference type="InterPro" id="IPR001754">
    <property type="entry name" value="OMPdeCOase_dom"/>
</dbReference>
<dbReference type="Gene3D" id="3.20.20.70">
    <property type="entry name" value="Aldolase class I"/>
    <property type="match status" value="1"/>
</dbReference>
<dbReference type="InterPro" id="IPR014732">
    <property type="entry name" value="OMPdecase"/>
</dbReference>
<feature type="binding site" evidence="9">
    <location>
        <position position="149"/>
    </location>
    <ligand>
        <name>substrate</name>
    </ligand>
</feature>
<dbReference type="Pfam" id="PF00215">
    <property type="entry name" value="OMPdecase"/>
    <property type="match status" value="1"/>
</dbReference>
<evidence type="ECO:0000256" key="4">
    <source>
        <dbReference type="ARBA" id="ARBA00021923"/>
    </source>
</evidence>
<dbReference type="GO" id="GO:0004588">
    <property type="term" value="F:orotate phosphoribosyltransferase activity"/>
    <property type="evidence" value="ECO:0007669"/>
    <property type="project" value="TreeGrafter"/>
</dbReference>
<dbReference type="PANTHER" id="PTHR19278:SF9">
    <property type="entry name" value="URIDINE 5'-MONOPHOSPHATE SYNTHASE"/>
    <property type="match status" value="1"/>
</dbReference>
<feature type="binding site" evidence="9">
    <location>
        <position position="58"/>
    </location>
    <ligand>
        <name>substrate</name>
    </ligand>
</feature>
<evidence type="ECO:0000256" key="6">
    <source>
        <dbReference type="ARBA" id="ARBA00022975"/>
    </source>
</evidence>
<sequence length="263" mass="28923">MVKTYAERAEIFQNETARKLFQCIERKKSNLCVAVDVTRKTELLDIVDKVGPYICLLKTHVDVIEDFDEDLIVKLRALSESHDFMIFEDRKFADIGNTVALQYSSGIYKISSWAHITNAHTIPGEGIITGLAQIGKPLGRGLLLLAEMSSAGSLATGSYTDATVAMARKHKDFVIGFIAGRKLTGDDEDFIVMSPGVGLDVSGDALGQRYRTPEDVIVSSGSDIIIVGRGIYGNGRDVVKEAKRYRDAGWEAYLTRLGLLKDD</sequence>
<evidence type="ECO:0000313" key="13">
    <source>
        <dbReference type="Proteomes" id="UP000789572"/>
    </source>
</evidence>